<evidence type="ECO:0000259" key="2">
    <source>
        <dbReference type="PROSITE" id="PS50097"/>
    </source>
</evidence>
<dbReference type="GO" id="GO:0061138">
    <property type="term" value="P:morphogenesis of a branching epithelium"/>
    <property type="evidence" value="ECO:0007669"/>
    <property type="project" value="InterPro"/>
</dbReference>
<dbReference type="PROSITE" id="PS50097">
    <property type="entry name" value="BTB"/>
    <property type="match status" value="1"/>
</dbReference>
<dbReference type="Proteomes" id="UP001497525">
    <property type="component" value="Unassembled WGS sequence"/>
</dbReference>
<organism evidence="3 4">
    <name type="scientific">Calicophoron daubneyi</name>
    <name type="common">Rumen fluke</name>
    <name type="synonym">Paramphistomum daubneyi</name>
    <dbReference type="NCBI Taxonomy" id="300641"/>
    <lineage>
        <taxon>Eukaryota</taxon>
        <taxon>Metazoa</taxon>
        <taxon>Spiralia</taxon>
        <taxon>Lophotrochozoa</taxon>
        <taxon>Platyhelminthes</taxon>
        <taxon>Trematoda</taxon>
        <taxon>Digenea</taxon>
        <taxon>Plagiorchiida</taxon>
        <taxon>Pronocephalata</taxon>
        <taxon>Paramphistomoidea</taxon>
        <taxon>Paramphistomidae</taxon>
        <taxon>Calicophoron</taxon>
    </lineage>
</organism>
<protein>
    <recommendedName>
        <fullName evidence="2">BTB domain-containing protein</fullName>
    </recommendedName>
</protein>
<dbReference type="InterPro" id="IPR011333">
    <property type="entry name" value="SKP1/BTB/POZ_sf"/>
</dbReference>
<evidence type="ECO:0000256" key="1">
    <source>
        <dbReference type="SAM" id="MobiDB-lite"/>
    </source>
</evidence>
<feature type="region of interest" description="Disordered" evidence="1">
    <location>
        <begin position="1798"/>
        <end position="1825"/>
    </location>
</feature>
<feature type="compositionally biased region" description="Basic and acidic residues" evidence="1">
    <location>
        <begin position="729"/>
        <end position="738"/>
    </location>
</feature>
<dbReference type="EMBL" id="CAXLJL010000933">
    <property type="protein sequence ID" value="CAL5141777.1"/>
    <property type="molecule type" value="Genomic_DNA"/>
</dbReference>
<dbReference type="Gene3D" id="3.30.710.10">
    <property type="entry name" value="Potassium Channel Kv1.1, Chain A"/>
    <property type="match status" value="1"/>
</dbReference>
<comment type="caution">
    <text evidence="3">The sequence shown here is derived from an EMBL/GenBank/DDBJ whole genome shotgun (WGS) entry which is preliminary data.</text>
</comment>
<reference evidence="3" key="1">
    <citation type="submission" date="2024-06" db="EMBL/GenBank/DDBJ databases">
        <authorList>
            <person name="Liu X."/>
            <person name="Lenzi L."/>
            <person name="Haldenby T S."/>
            <person name="Uol C."/>
        </authorList>
    </citation>
    <scope>NUCLEOTIDE SEQUENCE</scope>
</reference>
<feature type="compositionally biased region" description="Low complexity" evidence="1">
    <location>
        <begin position="1814"/>
        <end position="1825"/>
    </location>
</feature>
<feature type="domain" description="BTB" evidence="2">
    <location>
        <begin position="453"/>
        <end position="535"/>
    </location>
</feature>
<dbReference type="PANTHER" id="PTHR16064:SF3">
    <property type="entry name" value="BTB_POZ DOMAIN-CONTAINING PROTEIN 7"/>
    <property type="match status" value="1"/>
</dbReference>
<dbReference type="PANTHER" id="PTHR16064">
    <property type="entry name" value="BTB POZ DOMAIN CONTAINING 7"/>
    <property type="match status" value="1"/>
</dbReference>
<evidence type="ECO:0000313" key="4">
    <source>
        <dbReference type="Proteomes" id="UP001497525"/>
    </source>
</evidence>
<name>A0AAV2TY47_CALDB</name>
<evidence type="ECO:0000313" key="3">
    <source>
        <dbReference type="EMBL" id="CAL5141777.1"/>
    </source>
</evidence>
<proteinExistence type="predicted"/>
<dbReference type="InterPro" id="IPR042345">
    <property type="entry name" value="Btbd7"/>
</dbReference>
<sequence length="1862" mass="206253">MGASLSGMNKNSGCHSFGVWNSLRTNRQDSSGEPSHGRSRFVCGPCGQGSSQKSSQGFCRLANLTNIEYSSDARSATITDRTSVPTDAQTEPLQAAHGFVYTRVHSIPGEESFLSMHGPQVSRRRSQEYGEMSVPVILKEPRRKPSLRVEGPAGQSSANGPLDASVCWKHNTSFANHLQDILNIAVCSNVYRAQFFDLIRSCSYEELRNLHLQYESLIHLESMLEDAVNARPRASTLDEDLRLLCANGWCSDLQLSYCGSTHAAHSYILATRSNAFADVLSPVYGLQANSGLGSQAVPNLTVVLPRCAEGQPCDAAATQTHGALNESKKALNQHNSPDVLPSRSLNIIEHKLLLSSKGVKKDISHGDNLNPTKMINPPKSVPECDCEYGFEAFLFELYSGFNRANNASMRIPLGNPKPDLLCKSDTHNMAWPSSLVRLYRCLKTNQTGTPFSADCLLSFQYDPPDASGTLDVPCHAGILAARSSFLRRLLLRRYRRVNPKTLGLTKIVLDGKLLRPHFAHILLYFFYTDRLNLSHIASLSSSFSNRGSSSCIPTSYADSVSELHWFWHQEHMRFSSDEVLCCTRTRHRDVISESVGGVLGKIPTDSGSGVTERNMGEYSGQGREKPGLNHQCFTRLPETARQQRRKLRFCLVCPFCLAHILELHPVGQYLEFPRLSEACEDVLVKALRLSRPITTSRPSSNCNAFPQVTTVSLAVGLLNWAENRSSKSNADRIPERQTDCMSSEHPLSGTPSVQNNSTPTGPHSPNITCGCRTQRQASDSSFHQLLSSDNTGTVTSYIYRQALHCLRRNFMSLVRSPSVLSRLAADQLRELLSSHIIEAPESEILAALLCWAELHLKRTTYKRATDPKDSRSVKTNADASSEYLHLVSSLTEHSFLVRKESVLCPDVNPWLFLGLNDEETTSAINSLSLAPLKSQHQILADHLSKSSSLTIGHHKFVSTMDPNRTSTDVSFSQSNTVINGQQVACKLGFETVDLNTIVRVLHEHNLLAQLRPAYLLQSVPLELAASILQNEIGTNAGGYNILNNEHLSVGNLDDSHAQHSSKQFLSGSSSGYYPLSSPSKSDKLPQWLPLLNTSMTILPPFPNKKGDSFAPIHPWLSAKLGCGPLTNCPRISPAKMTAKLSWFRPAPTNAQSPVDLLRELFPCQCRWAINRSNNVDGSTEQDGNTQLLGQTTVETTADFWSPRLFHPFAEEVQKIIAGIRAANFDIVPSKSVLEDPTDTPGELRCTCPKFLSALTNYYSKSSFAAPSHPDFESKKTPVHKADPEQSLKCDQLEDSFFDRHETCVPRHFRYSPSPQRRQFGQSYSSPCTPKLTSKLEKKMRNRSSTISRENLGLSPQSCCCCCKPECLAVAHCLLKPEQWRLLVDRYFALVTHFQAGISDRCPYAKPRLVSHLFCLQALRELSLPDSLEPILMCRINERVYQEQEHHHQQQQQEENEAEHCSSNKTTCSQCAAVTNGPDPDLTHQEALALNPSHTAKTSCSNSGNRRCKATQPDPKVRMDLYNEETRSIDKQIHENSVRNSQPCLAENGLNGNSNHGPSPLNSKSYANVPYCLVCSFNSYGDVKLPLKIPEKSMIEVSALDELETETDTAYFESCYTCHELPETDSSGEMCSCFTSLPNYCPHLFVNPLPCDSPYPVLLTAPRKPASHQRKKHARLHVPLLLYRTSTKKKEDKPQCSVIGTNILDQKVHWDNGSLGKTLFSSHSRHAKFKGSRKYLYSIPDSSCEFCTDLDTSAFLQPVDCCHPTDLQSDYVFPSCKNVGVVPDDMAVRRQNATHMLSTSAMPSAPDLPYSPLPQSSISSPMVSSQSSYQSSCLSSLSRSLSDASEILSSTDSLLPPQLTADT</sequence>
<dbReference type="InterPro" id="IPR000210">
    <property type="entry name" value="BTB/POZ_dom"/>
</dbReference>
<gene>
    <name evidence="3" type="ORF">CDAUBV1_LOCUS17094</name>
</gene>
<feature type="region of interest" description="Disordered" evidence="1">
    <location>
        <begin position="726"/>
        <end position="770"/>
    </location>
</feature>
<accession>A0AAV2TY47</accession>
<feature type="compositionally biased region" description="Polar residues" evidence="1">
    <location>
        <begin position="749"/>
        <end position="770"/>
    </location>
</feature>